<dbReference type="PANTHER" id="PTHR21310">
    <property type="entry name" value="AMINOGLYCOSIDE PHOSPHOTRANSFERASE-RELATED-RELATED"/>
    <property type="match status" value="1"/>
</dbReference>
<feature type="region of interest" description="Disordered" evidence="1">
    <location>
        <begin position="166"/>
        <end position="194"/>
    </location>
</feature>
<dbReference type="Proteomes" id="UP001152607">
    <property type="component" value="Unassembled WGS sequence"/>
</dbReference>
<feature type="compositionally biased region" description="Polar residues" evidence="1">
    <location>
        <begin position="167"/>
        <end position="183"/>
    </location>
</feature>
<proteinExistence type="predicted"/>
<dbReference type="SUPFAM" id="SSF56112">
    <property type="entry name" value="Protein kinase-like (PK-like)"/>
    <property type="match status" value="1"/>
</dbReference>
<accession>A0A9W4UJS1</accession>
<dbReference type="EMBL" id="CAOQHR010000006">
    <property type="protein sequence ID" value="CAI6336297.1"/>
    <property type="molecule type" value="Genomic_DNA"/>
</dbReference>
<comment type="caution">
    <text evidence="3">The sequence shown here is derived from an EMBL/GenBank/DDBJ whole genome shotgun (WGS) entry which is preliminary data.</text>
</comment>
<dbReference type="InterPro" id="IPR011009">
    <property type="entry name" value="Kinase-like_dom_sf"/>
</dbReference>
<protein>
    <recommendedName>
        <fullName evidence="2">Aminoglycoside phosphotransferase domain-containing protein</fullName>
    </recommendedName>
</protein>
<dbReference type="InterPro" id="IPR051678">
    <property type="entry name" value="AGP_Transferase"/>
</dbReference>
<gene>
    <name evidence="3" type="ORF">PDIGIT_LOCUS9392</name>
</gene>
<evidence type="ECO:0000313" key="4">
    <source>
        <dbReference type="Proteomes" id="UP001152607"/>
    </source>
</evidence>
<dbReference type="OrthoDB" id="5598852at2759"/>
<dbReference type="PANTHER" id="PTHR21310:SF59">
    <property type="entry name" value="AMINOGLYCOSIDE PHOSPHOTRANSFERASE DOMAIN-CONTAINING PROTEIN"/>
    <property type="match status" value="1"/>
</dbReference>
<evidence type="ECO:0000256" key="1">
    <source>
        <dbReference type="SAM" id="MobiDB-lite"/>
    </source>
</evidence>
<dbReference type="Gene3D" id="3.90.1200.10">
    <property type="match status" value="1"/>
</dbReference>
<dbReference type="Pfam" id="PF01636">
    <property type="entry name" value="APH"/>
    <property type="match status" value="1"/>
</dbReference>
<sequence>MSSDFWTRAGLDEKCQNGKETCMKAIKELYSTLQQECKIEEFTYQGWCSYTLRVTHQPINSAHGLKPSRTIANEPQNLTTIVQIRPSRHSLSLSIVAQAKETYGTLAPTIHRLPVNLPANLKAFAMNLLPGIPASAIPFPPSTKQTTPSPQRITLITSLAKALAATWPSSPSKPSIQTPSSPQRPRADSPISSGPVYLTPCTGPVGSQILPKLHTLSRSLPSPGLRAKAAETLTAVLNVSDTYPTVLNHGDLIPSNILVDPRTHELTGLVDWAEAEVLPFGVCFYGVDRLLGEVVYSDAEDGRERVFRYAGDAEVLREVFWDTLTRERAEVRKWEDEIRVMRDVGVLLWCGFAWDGGKIDRVVEEGADGEEVACLRAFLGVG</sequence>
<dbReference type="AlphaFoldDB" id="A0A9W4UJS1"/>
<dbReference type="InterPro" id="IPR002575">
    <property type="entry name" value="Aminoglycoside_PTrfase"/>
</dbReference>
<feature type="domain" description="Aminoglycoside phosphotransferase" evidence="2">
    <location>
        <begin position="229"/>
        <end position="277"/>
    </location>
</feature>
<organism evidence="3 4">
    <name type="scientific">Periconia digitata</name>
    <dbReference type="NCBI Taxonomy" id="1303443"/>
    <lineage>
        <taxon>Eukaryota</taxon>
        <taxon>Fungi</taxon>
        <taxon>Dikarya</taxon>
        <taxon>Ascomycota</taxon>
        <taxon>Pezizomycotina</taxon>
        <taxon>Dothideomycetes</taxon>
        <taxon>Pleosporomycetidae</taxon>
        <taxon>Pleosporales</taxon>
        <taxon>Massarineae</taxon>
        <taxon>Periconiaceae</taxon>
        <taxon>Periconia</taxon>
    </lineage>
</organism>
<name>A0A9W4UJS1_9PLEO</name>
<keyword evidence="4" id="KW-1185">Reference proteome</keyword>
<reference evidence="3" key="1">
    <citation type="submission" date="2023-01" db="EMBL/GenBank/DDBJ databases">
        <authorList>
            <person name="Van Ghelder C."/>
            <person name="Rancurel C."/>
        </authorList>
    </citation>
    <scope>NUCLEOTIDE SEQUENCE</scope>
    <source>
        <strain evidence="3">CNCM I-4278</strain>
    </source>
</reference>
<evidence type="ECO:0000259" key="2">
    <source>
        <dbReference type="Pfam" id="PF01636"/>
    </source>
</evidence>
<evidence type="ECO:0000313" key="3">
    <source>
        <dbReference type="EMBL" id="CAI6336297.1"/>
    </source>
</evidence>